<sequence length="161" mass="18497">MAKAPKPIELQSKHLTKEEIENRKEQEERLKGASNKVYKTPKNLSKEEKKIYKFLVDELRESGILCNLDIIILKTTCDAICRMEECKENIKAYGVALTKEDSTLYRNPATTIYKDYNSIFNKCCMELGLSPSARARLAQVNINAQQKKEDPLLQILRGDEE</sequence>
<evidence type="ECO:0000313" key="2">
    <source>
        <dbReference type="EMBL" id="RXI57423.1"/>
    </source>
</evidence>
<feature type="region of interest" description="Disordered" evidence="1">
    <location>
        <begin position="1"/>
        <end position="34"/>
    </location>
</feature>
<reference evidence="2 3" key="1">
    <citation type="submission" date="2018-06" db="EMBL/GenBank/DDBJ databases">
        <title>Genome conservation of Clostridium tetani.</title>
        <authorList>
            <person name="Bruggemann H."/>
            <person name="Popoff M.R."/>
        </authorList>
    </citation>
    <scope>NUCLEOTIDE SEQUENCE [LARGE SCALE GENOMIC DNA]</scope>
    <source>
        <strain evidence="2 3">63.05</strain>
    </source>
</reference>
<protein>
    <submittedName>
        <fullName evidence="2">Phage terminase small subunit P27 family</fullName>
    </submittedName>
</protein>
<gene>
    <name evidence="2" type="ORF">DP131_05325</name>
</gene>
<feature type="compositionally biased region" description="Basic and acidic residues" evidence="1">
    <location>
        <begin position="11"/>
        <end position="31"/>
    </location>
</feature>
<dbReference type="RefSeq" id="WP_128993034.1">
    <property type="nucleotide sequence ID" value="NZ_QMAU01000022.1"/>
</dbReference>
<dbReference type="NCBIfam" id="TIGR01558">
    <property type="entry name" value="sm_term_P27"/>
    <property type="match status" value="1"/>
</dbReference>
<evidence type="ECO:0000256" key="1">
    <source>
        <dbReference type="SAM" id="MobiDB-lite"/>
    </source>
</evidence>
<proteinExistence type="predicted"/>
<dbReference type="Pfam" id="PF05119">
    <property type="entry name" value="Terminase_4"/>
    <property type="match status" value="1"/>
</dbReference>
<evidence type="ECO:0000313" key="3">
    <source>
        <dbReference type="Proteomes" id="UP000290273"/>
    </source>
</evidence>
<dbReference type="EMBL" id="QMAU01000022">
    <property type="protein sequence ID" value="RXI57423.1"/>
    <property type="molecule type" value="Genomic_DNA"/>
</dbReference>
<dbReference type="Proteomes" id="UP000290273">
    <property type="component" value="Unassembled WGS sequence"/>
</dbReference>
<name>A0ABY0EUR2_CLOTA</name>
<accession>A0ABY0EUR2</accession>
<organism evidence="2 3">
    <name type="scientific">Clostridium tetani</name>
    <dbReference type="NCBI Taxonomy" id="1513"/>
    <lineage>
        <taxon>Bacteria</taxon>
        <taxon>Bacillati</taxon>
        <taxon>Bacillota</taxon>
        <taxon>Clostridia</taxon>
        <taxon>Eubacteriales</taxon>
        <taxon>Clostridiaceae</taxon>
        <taxon>Clostridium</taxon>
    </lineage>
</organism>
<comment type="caution">
    <text evidence="2">The sequence shown here is derived from an EMBL/GenBank/DDBJ whole genome shotgun (WGS) entry which is preliminary data.</text>
</comment>
<dbReference type="InterPro" id="IPR006448">
    <property type="entry name" value="Phage_term_ssu_P27"/>
</dbReference>